<dbReference type="OMA" id="CKFITTH"/>
<name>A0A913Y8C7_EXADI</name>
<protein>
    <recommendedName>
        <fullName evidence="10">G-protein coupled receptors family 1 profile domain-containing protein</fullName>
    </recommendedName>
</protein>
<keyword evidence="3 9" id="KW-1133">Transmembrane helix</keyword>
<dbReference type="PRINTS" id="PR00237">
    <property type="entry name" value="GPCRRHODOPSN"/>
</dbReference>
<dbReference type="AlphaFoldDB" id="A0A913Y8C7"/>
<keyword evidence="2 8" id="KW-0812">Transmembrane</keyword>
<feature type="domain" description="G-protein coupled receptors family 1 profile" evidence="10">
    <location>
        <begin position="36"/>
        <end position="289"/>
    </location>
</feature>
<reference evidence="11" key="1">
    <citation type="submission" date="2022-11" db="UniProtKB">
        <authorList>
            <consortium name="EnsemblMetazoa"/>
        </authorList>
    </citation>
    <scope>IDENTIFICATION</scope>
</reference>
<evidence type="ECO:0000256" key="9">
    <source>
        <dbReference type="SAM" id="Phobius"/>
    </source>
</evidence>
<evidence type="ECO:0000256" key="3">
    <source>
        <dbReference type="ARBA" id="ARBA00022989"/>
    </source>
</evidence>
<evidence type="ECO:0000313" key="11">
    <source>
        <dbReference type="EnsemblMetazoa" id="XP_020915766.1"/>
    </source>
</evidence>
<dbReference type="PROSITE" id="PS50262">
    <property type="entry name" value="G_PROTEIN_RECEP_F1_2"/>
    <property type="match status" value="1"/>
</dbReference>
<evidence type="ECO:0000256" key="7">
    <source>
        <dbReference type="ARBA" id="ARBA00023224"/>
    </source>
</evidence>
<dbReference type="RefSeq" id="XP_020915773.1">
    <property type="nucleotide sequence ID" value="XM_021060114.2"/>
</dbReference>
<dbReference type="RefSeq" id="XP_020915759.1">
    <property type="nucleotide sequence ID" value="XM_021060100.2"/>
</dbReference>
<feature type="transmembrane region" description="Helical" evidence="9">
    <location>
        <begin position="139"/>
        <end position="159"/>
    </location>
</feature>
<evidence type="ECO:0000313" key="12">
    <source>
        <dbReference type="Proteomes" id="UP000887567"/>
    </source>
</evidence>
<keyword evidence="7 8" id="KW-0807">Transducer</keyword>
<feature type="transmembrane region" description="Helical" evidence="9">
    <location>
        <begin position="240"/>
        <end position="263"/>
    </location>
</feature>
<accession>A0A913Y8C7</accession>
<dbReference type="CDD" id="cd00637">
    <property type="entry name" value="7tm_classA_rhodopsin-like"/>
    <property type="match status" value="1"/>
</dbReference>
<dbReference type="PANTHER" id="PTHR24243:SF208">
    <property type="entry name" value="PYROKININ-1 RECEPTOR"/>
    <property type="match status" value="1"/>
</dbReference>
<evidence type="ECO:0000256" key="4">
    <source>
        <dbReference type="ARBA" id="ARBA00023040"/>
    </source>
</evidence>
<dbReference type="EnsemblMetazoa" id="XM_021060100.2">
    <property type="protein sequence ID" value="XP_020915759.1"/>
    <property type="gene ID" value="LOC110253220"/>
</dbReference>
<evidence type="ECO:0000256" key="8">
    <source>
        <dbReference type="RuleBase" id="RU000688"/>
    </source>
</evidence>
<feature type="transmembrane region" description="Helical" evidence="9">
    <location>
        <begin position="20"/>
        <end position="44"/>
    </location>
</feature>
<evidence type="ECO:0000256" key="5">
    <source>
        <dbReference type="ARBA" id="ARBA00023136"/>
    </source>
</evidence>
<dbReference type="PROSITE" id="PS00237">
    <property type="entry name" value="G_PROTEIN_RECEP_F1_1"/>
    <property type="match status" value="1"/>
</dbReference>
<dbReference type="GO" id="GO:0004930">
    <property type="term" value="F:G protein-coupled receptor activity"/>
    <property type="evidence" value="ECO:0007669"/>
    <property type="project" value="UniProtKB-KW"/>
</dbReference>
<dbReference type="EnsemblMetazoa" id="XM_021060114.2">
    <property type="protein sequence ID" value="XP_020915773.1"/>
    <property type="gene ID" value="LOC110253220"/>
</dbReference>
<keyword evidence="12" id="KW-1185">Reference proteome</keyword>
<dbReference type="Pfam" id="PF00001">
    <property type="entry name" value="7tm_1"/>
    <property type="match status" value="1"/>
</dbReference>
<dbReference type="InterPro" id="IPR000276">
    <property type="entry name" value="GPCR_Rhodpsn"/>
</dbReference>
<evidence type="ECO:0000256" key="1">
    <source>
        <dbReference type="ARBA" id="ARBA00004141"/>
    </source>
</evidence>
<dbReference type="SMART" id="SM01381">
    <property type="entry name" value="7TM_GPCR_Srsx"/>
    <property type="match status" value="1"/>
</dbReference>
<keyword evidence="6 8" id="KW-0675">Receptor</keyword>
<dbReference type="GeneID" id="110253220"/>
<keyword evidence="5 9" id="KW-0472">Membrane</keyword>
<dbReference type="GO" id="GO:0016020">
    <property type="term" value="C:membrane"/>
    <property type="evidence" value="ECO:0007669"/>
    <property type="project" value="UniProtKB-SubCell"/>
</dbReference>
<evidence type="ECO:0000256" key="2">
    <source>
        <dbReference type="ARBA" id="ARBA00022692"/>
    </source>
</evidence>
<feature type="transmembrane region" description="Helical" evidence="9">
    <location>
        <begin position="97"/>
        <end position="118"/>
    </location>
</feature>
<dbReference type="EnsemblMetazoa" id="XM_021060107.2">
    <property type="protein sequence ID" value="XP_020915766.1"/>
    <property type="gene ID" value="LOC110253220"/>
</dbReference>
<dbReference type="Proteomes" id="UP000887567">
    <property type="component" value="Unplaced"/>
</dbReference>
<proteinExistence type="inferred from homology"/>
<dbReference type="Gene3D" id="1.20.1070.10">
    <property type="entry name" value="Rhodopsin 7-helix transmembrane proteins"/>
    <property type="match status" value="1"/>
</dbReference>
<evidence type="ECO:0000259" key="10">
    <source>
        <dbReference type="PROSITE" id="PS50262"/>
    </source>
</evidence>
<dbReference type="SUPFAM" id="SSF81321">
    <property type="entry name" value="Family A G protein-coupled receptor-like"/>
    <property type="match status" value="1"/>
</dbReference>
<evidence type="ECO:0000256" key="6">
    <source>
        <dbReference type="ARBA" id="ARBA00023170"/>
    </source>
</evidence>
<keyword evidence="4 8" id="KW-0297">G-protein coupled receptor</keyword>
<feature type="transmembrane region" description="Helical" evidence="9">
    <location>
        <begin position="269"/>
        <end position="291"/>
    </location>
</feature>
<dbReference type="RefSeq" id="XP_020915766.1">
    <property type="nucleotide sequence ID" value="XM_021060107.2"/>
</dbReference>
<comment type="subcellular location">
    <subcellularLocation>
        <location evidence="1">Membrane</location>
        <topology evidence="1">Multi-pass membrane protein</topology>
    </subcellularLocation>
</comment>
<sequence length="366" mass="41656">MENSTVSNYERVPSLGVVDYVLISAYVFVITIGFGGNTLVLLVVKRKRSMHTTTNYLLANLSAADLLTLLWCIPGLVTSYTLHPQGNLGDFLCKFVTMHHVAGITLLVSGITLTVLAVERYKALFYPLAVRLTLTRKNVKYPIVCIWLLSIAYVVPLFVGERFNQKVKFCEIVWPGENQALASIIYWGILAFITSVSFIIILFCYFNIIKGIYFTKTICSRGSTHSRDSEGSEKRKIVKLLLTVTLVFLVCFIPFCVMSVLLLDARYALSYKLCYFLVYCSSSLNPFIYAFHSSNYREAFRDILVKMTETLHCDFPKRWSNRCSNKMSDLELRATYHPSNEMAQIPPALDPQNQAKLLSFKRLEKQ</sequence>
<dbReference type="OrthoDB" id="5987936at2759"/>
<dbReference type="PANTHER" id="PTHR24243">
    <property type="entry name" value="G-PROTEIN COUPLED RECEPTOR"/>
    <property type="match status" value="1"/>
</dbReference>
<feature type="transmembrane region" description="Helical" evidence="9">
    <location>
        <begin position="184"/>
        <end position="206"/>
    </location>
</feature>
<dbReference type="KEGG" id="epa:110253220"/>
<dbReference type="InterPro" id="IPR017452">
    <property type="entry name" value="GPCR_Rhodpsn_7TM"/>
</dbReference>
<comment type="similarity">
    <text evidence="8">Belongs to the G-protein coupled receptor 1 family.</text>
</comment>
<feature type="transmembrane region" description="Helical" evidence="9">
    <location>
        <begin position="56"/>
        <end position="77"/>
    </location>
</feature>
<organism evidence="11 12">
    <name type="scientific">Exaiptasia diaphana</name>
    <name type="common">Tropical sea anemone</name>
    <name type="synonym">Aiptasia pulchella</name>
    <dbReference type="NCBI Taxonomy" id="2652724"/>
    <lineage>
        <taxon>Eukaryota</taxon>
        <taxon>Metazoa</taxon>
        <taxon>Cnidaria</taxon>
        <taxon>Anthozoa</taxon>
        <taxon>Hexacorallia</taxon>
        <taxon>Actiniaria</taxon>
        <taxon>Aiptasiidae</taxon>
        <taxon>Exaiptasia</taxon>
    </lineage>
</organism>